<evidence type="ECO:0000313" key="1">
    <source>
        <dbReference type="EMBL" id="HEC57316.1"/>
    </source>
</evidence>
<protein>
    <submittedName>
        <fullName evidence="1">Uncharacterized protein</fullName>
    </submittedName>
</protein>
<gene>
    <name evidence="1" type="ORF">ENI32_05485</name>
</gene>
<proteinExistence type="predicted"/>
<reference evidence="1" key="1">
    <citation type="journal article" date="2020" name="mSystems">
        <title>Genome- and Community-Level Interaction Insights into Carbon Utilization and Element Cycling Functions of Hydrothermarchaeota in Hydrothermal Sediment.</title>
        <authorList>
            <person name="Zhou Z."/>
            <person name="Liu Y."/>
            <person name="Xu W."/>
            <person name="Pan J."/>
            <person name="Luo Z.H."/>
            <person name="Li M."/>
        </authorList>
    </citation>
    <scope>NUCLEOTIDE SEQUENCE [LARGE SCALE GENOMIC DNA]</scope>
    <source>
        <strain evidence="1">HyVt-386</strain>
    </source>
</reference>
<dbReference type="Proteomes" id="UP000885936">
    <property type="component" value="Unassembled WGS sequence"/>
</dbReference>
<organism evidence="1">
    <name type="scientific">Candidatus Syntropharchaeum butanivorans</name>
    <dbReference type="NCBI Taxonomy" id="1839936"/>
    <lineage>
        <taxon>Archaea</taxon>
        <taxon>Methanobacteriati</taxon>
        <taxon>Methanobacteriota</taxon>
        <taxon>Stenosarchaea group</taxon>
        <taxon>Methanomicrobia</taxon>
        <taxon>Methanosarcinales</taxon>
        <taxon>ANME-2 cluster</taxon>
        <taxon>Candidatus Syntropharchaeum</taxon>
    </lineage>
</organism>
<dbReference type="EMBL" id="DRIE01000095">
    <property type="protein sequence ID" value="HEC57316.1"/>
    <property type="molecule type" value="Genomic_DNA"/>
</dbReference>
<dbReference type="AlphaFoldDB" id="A0A7J2S1F3"/>
<name>A0A7J2S1F3_9EURY</name>
<sequence length="169" mass="19776">MDFFDKELSVFDINRKAIPLFGFADYNLCTAKWLYQNRIPAMTKDGYETVGFKISGKDRWKRFDSIEKPPEEVWTKELERIRTFYRKAIKKNKEEAKGNLERLMEEMCKSYELGKSFSDVNAILFSRVCNLLLGLLSQAKLFILKQNNKIHGKKASLRSCKASTGRRTR</sequence>
<accession>A0A7J2S1F3</accession>
<comment type="caution">
    <text evidence="1">The sequence shown here is derived from an EMBL/GenBank/DDBJ whole genome shotgun (WGS) entry which is preliminary data.</text>
</comment>